<dbReference type="PROSITE" id="PS50158">
    <property type="entry name" value="ZF_CCHC"/>
    <property type="match status" value="1"/>
</dbReference>
<protein>
    <recommendedName>
        <fullName evidence="3">CCHC-type domain-containing protein</fullName>
    </recommendedName>
</protein>
<feature type="region of interest" description="Disordered" evidence="2">
    <location>
        <begin position="1197"/>
        <end position="1222"/>
    </location>
</feature>
<comment type="caution">
    <text evidence="4">The sequence shown here is derived from an EMBL/GenBank/DDBJ whole genome shotgun (WGS) entry which is preliminary data.</text>
</comment>
<reference evidence="4 5" key="1">
    <citation type="submission" date="2021-07" db="EMBL/GenBank/DDBJ databases">
        <title>The Aristolochia fimbriata genome: insights into angiosperm evolution, floral development and chemical biosynthesis.</title>
        <authorList>
            <person name="Jiao Y."/>
        </authorList>
    </citation>
    <scope>NUCLEOTIDE SEQUENCE [LARGE SCALE GENOMIC DNA]</scope>
    <source>
        <strain evidence="4">IBCAS-2021</strain>
        <tissue evidence="4">Leaf</tissue>
    </source>
</reference>
<evidence type="ECO:0000259" key="3">
    <source>
        <dbReference type="PROSITE" id="PS50158"/>
    </source>
</evidence>
<feature type="domain" description="CCHC-type" evidence="3">
    <location>
        <begin position="297"/>
        <end position="310"/>
    </location>
</feature>
<dbReference type="Pfam" id="PF07727">
    <property type="entry name" value="RVT_2"/>
    <property type="match status" value="1"/>
</dbReference>
<dbReference type="Proteomes" id="UP000825729">
    <property type="component" value="Unassembled WGS sequence"/>
</dbReference>
<dbReference type="PANTHER" id="PTHR11439">
    <property type="entry name" value="GAG-POL-RELATED RETROTRANSPOSON"/>
    <property type="match status" value="1"/>
</dbReference>
<dbReference type="GO" id="GO:0003676">
    <property type="term" value="F:nucleic acid binding"/>
    <property type="evidence" value="ECO:0007669"/>
    <property type="project" value="InterPro"/>
</dbReference>
<dbReference type="AlphaFoldDB" id="A0AAV7E688"/>
<organism evidence="4 5">
    <name type="scientific">Aristolochia fimbriata</name>
    <name type="common">White veined hardy Dutchman's pipe vine</name>
    <dbReference type="NCBI Taxonomy" id="158543"/>
    <lineage>
        <taxon>Eukaryota</taxon>
        <taxon>Viridiplantae</taxon>
        <taxon>Streptophyta</taxon>
        <taxon>Embryophyta</taxon>
        <taxon>Tracheophyta</taxon>
        <taxon>Spermatophyta</taxon>
        <taxon>Magnoliopsida</taxon>
        <taxon>Magnoliidae</taxon>
        <taxon>Piperales</taxon>
        <taxon>Aristolochiaceae</taxon>
        <taxon>Aristolochia</taxon>
    </lineage>
</organism>
<keyword evidence="1" id="KW-0863">Zinc-finger</keyword>
<name>A0AAV7E688_ARIFI</name>
<dbReference type="GO" id="GO:0008270">
    <property type="term" value="F:zinc ion binding"/>
    <property type="evidence" value="ECO:0007669"/>
    <property type="project" value="UniProtKB-KW"/>
</dbReference>
<evidence type="ECO:0000313" key="4">
    <source>
        <dbReference type="EMBL" id="KAG9444345.1"/>
    </source>
</evidence>
<dbReference type="PANTHER" id="PTHR11439:SF483">
    <property type="entry name" value="PEPTIDE SYNTHASE GLIP-LIKE, PUTATIVE (AFU_ORTHOLOGUE AFUA_3G12920)-RELATED"/>
    <property type="match status" value="1"/>
</dbReference>
<keyword evidence="1" id="KW-0862">Zinc</keyword>
<dbReference type="InterPro" id="IPR001878">
    <property type="entry name" value="Znf_CCHC"/>
</dbReference>
<feature type="compositionally biased region" description="Basic and acidic residues" evidence="2">
    <location>
        <begin position="1135"/>
        <end position="1146"/>
    </location>
</feature>
<feature type="compositionally biased region" description="Polar residues" evidence="2">
    <location>
        <begin position="1147"/>
        <end position="1156"/>
    </location>
</feature>
<evidence type="ECO:0000313" key="5">
    <source>
        <dbReference type="Proteomes" id="UP000825729"/>
    </source>
</evidence>
<gene>
    <name evidence="4" type="ORF">H6P81_015685</name>
</gene>
<dbReference type="InterPro" id="IPR054722">
    <property type="entry name" value="PolX-like_BBD"/>
</dbReference>
<sequence length="1222" mass="137040">MHEDETILQDEVKIRDIGNQAAALGDKIPENRLVRKVLRSLSSRFKVKKIAIEEHKNVDAMSMDELIGSLKTFEMNEEASDSYIGKKKTDVALKSVILEEKGQEEIDSSCSTITLAELDERVAQLAQGLNRFMKKKQKGFKSSEQDNSEFENEDCNFVAFTAKYKESYVIENKHVKASVNEYEYENDSEEDPVEDILKQWEGLLAVTHELKIKITSLEKENDHYVKVIAEKQLRVLSLEEELRKSLDLVSQFSTDKKHQSRRVTHKIQLLNVHGHKYQVHRNMVTSHDRRKGFASVCYYCGKGGHIRKHCYRLLWDLRNSGSQHVKRVGTRLVWKKKEIGLYAAHSAITATTDGIWYFDSSCSRHMTGSAACLIDLTQSDGCQVTFGDGAKGVVLGGGTLAVEGMPSLTGVLLVKGLRANLISISQLCDQNLVVQFTKEGCCVSNFKNQSILKGARTADNCYQLQTRRRCNYSNTSDMSLWHKSGKTSFVCKGCMEGKQPRTHPSVPYVTTSLPLELLHMDLMGPVHTPSIAGKRDREYLSKFDSRSKEGIFVGYSRNSHAYRVYFKQSNSVIKSINVRIDDQEGWLVNDDDVNLDKIEPVPVGSSGSSSETVTQPGTVTPTVDVPLCDTVSVTTMIQTEKDTLHEVTIEKTPSFRVHKNHPTELIIGNIHDGIKTRGKRPHFAEMVQFVCYTSSLEPKKVEDALKDEYWIKAMQEELEQFERNEVWTLVPRPENANIIGTKWIFKNKTDESGNITKNKARLVSQGYTQVEGVDFDETFAPVARLESIRLLILVASVLQLKLHQMDVKSAFLNGYLSKEVYVEQPKGFSDPKYPDHVYRLSKDCMDSNKLRELDFIRGGVDKTLFIKKKEQEVTIAQIYVDDIIFGSTSEHGVKRFVRDMQGEFEMSMMGKLAYFLGFQVKQKEDANRPDISYSVGVCARFQSTPRESHVKLARRILSDADWAGNVDDRKSTSGGCFYLGLSSLEELLGCVVSDTGRGDVSGEHEGSEGRRGVLLTQGSNTKSRKLLSSGISSVQTEECGSFNPSFACSEGLSGVCGSTEVDQGGESTPEELCEGSSQGNLVVEQCGSIEALNAASEFVKSLSSNEVVLENPTLKDMLNEIVGTRRSTIHPCVPRPREKSVAERVNAESSENGMSSSEDEDVPLRISRRRSQFVIDCSQSNIVLGDIKSRLRDSTIWKRKQGMTSDDPPIQIDEEDDRRSDE</sequence>
<feature type="region of interest" description="Disordered" evidence="2">
    <location>
        <begin position="600"/>
        <end position="621"/>
    </location>
</feature>
<dbReference type="InterPro" id="IPR057670">
    <property type="entry name" value="SH3_retrovirus"/>
</dbReference>
<accession>A0AAV7E688</accession>
<evidence type="ECO:0000256" key="2">
    <source>
        <dbReference type="SAM" id="MobiDB-lite"/>
    </source>
</evidence>
<proteinExistence type="predicted"/>
<evidence type="ECO:0000256" key="1">
    <source>
        <dbReference type="PROSITE-ProRule" id="PRU00047"/>
    </source>
</evidence>
<keyword evidence="1" id="KW-0479">Metal-binding</keyword>
<dbReference type="InterPro" id="IPR013103">
    <property type="entry name" value="RVT_2"/>
</dbReference>
<keyword evidence="5" id="KW-1185">Reference proteome</keyword>
<feature type="region of interest" description="Disordered" evidence="2">
    <location>
        <begin position="1130"/>
        <end position="1162"/>
    </location>
</feature>
<dbReference type="Pfam" id="PF25597">
    <property type="entry name" value="SH3_retrovirus"/>
    <property type="match status" value="1"/>
</dbReference>
<dbReference type="EMBL" id="JAINDJ010000006">
    <property type="protein sequence ID" value="KAG9444345.1"/>
    <property type="molecule type" value="Genomic_DNA"/>
</dbReference>
<dbReference type="Pfam" id="PF22936">
    <property type="entry name" value="Pol_BBD"/>
    <property type="match status" value="1"/>
</dbReference>